<dbReference type="InterPro" id="IPR016156">
    <property type="entry name" value="FAD/NAD-linked_Rdtase_dimer_sf"/>
</dbReference>
<evidence type="ECO:0000259" key="6">
    <source>
        <dbReference type="Pfam" id="PF14759"/>
    </source>
</evidence>
<dbReference type="PANTHER" id="PTHR43557:SF2">
    <property type="entry name" value="RIESKE DOMAIN-CONTAINING PROTEIN-RELATED"/>
    <property type="match status" value="1"/>
</dbReference>
<organism evidence="7 8">
    <name type="scientific">Pseudorhodoferax aquiterrae</name>
    <dbReference type="NCBI Taxonomy" id="747304"/>
    <lineage>
        <taxon>Bacteria</taxon>
        <taxon>Pseudomonadati</taxon>
        <taxon>Pseudomonadota</taxon>
        <taxon>Betaproteobacteria</taxon>
        <taxon>Burkholderiales</taxon>
        <taxon>Comamonadaceae</taxon>
    </lineage>
</organism>
<keyword evidence="4" id="KW-0560">Oxidoreductase</keyword>
<protein>
    <submittedName>
        <fullName evidence="7">Ferredoxin reductase</fullName>
    </submittedName>
</protein>
<keyword evidence="8" id="KW-1185">Reference proteome</keyword>
<evidence type="ECO:0000256" key="1">
    <source>
        <dbReference type="ARBA" id="ARBA00001974"/>
    </source>
</evidence>
<feature type="domain" description="FAD/NAD(P)-binding" evidence="5">
    <location>
        <begin position="5"/>
        <end position="305"/>
    </location>
</feature>
<sequence>MADALVIVGASYAGVQLAASARELGFDAPIVLLGDEVHAPYQRPPLSKGLLTGKTAVDQLALRGPGFFAEQKIELRLATRATALDLAARRVQLADGSHLDYGWLALTTGARCRPLRVPGAALQGVHELRTLDDALAVHGAVSGARAGTRACVVGGGFIGLEVAAALTAAGAQVTVLEGQTRLLARSFPPAMSDYVAQAHRQRGVALELGRGVEALLGNAAGHVESVLLDDGRTLPCDLVVLGIGVLPNVELAEAAGIACAGGILVDGCGRTSAPNVLAAGDVANMELPHLPGDLGRLRLESIQAANDGARAAASVLVGQPQPLTAVPWFWSEQHDLKLQMAGIPAHGDPTVLRGDMASDRFTLFYLRDGAVVAAHTVNRPAEHMLARKLIANAAQIPAEVLADPAADLKPFSIPQPRG</sequence>
<dbReference type="InterPro" id="IPR050446">
    <property type="entry name" value="FAD-oxidoreductase/Apoptosis"/>
</dbReference>
<dbReference type="SUPFAM" id="SSF51905">
    <property type="entry name" value="FAD/NAD(P)-binding domain"/>
    <property type="match status" value="2"/>
</dbReference>
<evidence type="ECO:0000256" key="2">
    <source>
        <dbReference type="ARBA" id="ARBA00022630"/>
    </source>
</evidence>
<dbReference type="Proteomes" id="UP000626210">
    <property type="component" value="Unassembled WGS sequence"/>
</dbReference>
<dbReference type="Pfam" id="PF14759">
    <property type="entry name" value="Reductase_C"/>
    <property type="match status" value="1"/>
</dbReference>
<evidence type="ECO:0000256" key="4">
    <source>
        <dbReference type="ARBA" id="ARBA00023002"/>
    </source>
</evidence>
<feature type="domain" description="Reductase C-terminal" evidence="6">
    <location>
        <begin position="328"/>
        <end position="410"/>
    </location>
</feature>
<dbReference type="Pfam" id="PF07992">
    <property type="entry name" value="Pyr_redox_2"/>
    <property type="match status" value="1"/>
</dbReference>
<dbReference type="SUPFAM" id="SSF55424">
    <property type="entry name" value="FAD/NAD-linked reductases, dimerisation (C-terminal) domain"/>
    <property type="match status" value="1"/>
</dbReference>
<keyword evidence="3" id="KW-0274">FAD</keyword>
<reference evidence="8" key="1">
    <citation type="journal article" date="2019" name="Int. J. Syst. Evol. Microbiol.">
        <title>The Global Catalogue of Microorganisms (GCM) 10K type strain sequencing project: providing services to taxonomists for standard genome sequencing and annotation.</title>
        <authorList>
            <consortium name="The Broad Institute Genomics Platform"/>
            <consortium name="The Broad Institute Genome Sequencing Center for Infectious Disease"/>
            <person name="Wu L."/>
            <person name="Ma J."/>
        </authorList>
    </citation>
    <scope>NUCLEOTIDE SEQUENCE [LARGE SCALE GENOMIC DNA]</scope>
    <source>
        <strain evidence="8">KCTC 23314</strain>
    </source>
</reference>
<dbReference type="PRINTS" id="PR00368">
    <property type="entry name" value="FADPNR"/>
</dbReference>
<evidence type="ECO:0000313" key="7">
    <source>
        <dbReference type="EMBL" id="GHC97231.1"/>
    </source>
</evidence>
<dbReference type="Gene3D" id="3.30.390.30">
    <property type="match status" value="1"/>
</dbReference>
<evidence type="ECO:0000313" key="8">
    <source>
        <dbReference type="Proteomes" id="UP000626210"/>
    </source>
</evidence>
<comment type="cofactor">
    <cofactor evidence="1">
        <name>FAD</name>
        <dbReference type="ChEBI" id="CHEBI:57692"/>
    </cofactor>
</comment>
<keyword evidence="2" id="KW-0285">Flavoprotein</keyword>
<proteinExistence type="predicted"/>
<accession>A0ABQ3G8J3</accession>
<dbReference type="PRINTS" id="PR00411">
    <property type="entry name" value="PNDRDTASEI"/>
</dbReference>
<evidence type="ECO:0000256" key="3">
    <source>
        <dbReference type="ARBA" id="ARBA00022827"/>
    </source>
</evidence>
<evidence type="ECO:0000259" key="5">
    <source>
        <dbReference type="Pfam" id="PF07992"/>
    </source>
</evidence>
<dbReference type="Gene3D" id="3.50.50.60">
    <property type="entry name" value="FAD/NAD(P)-binding domain"/>
    <property type="match status" value="2"/>
</dbReference>
<dbReference type="PANTHER" id="PTHR43557">
    <property type="entry name" value="APOPTOSIS-INDUCING FACTOR 1"/>
    <property type="match status" value="1"/>
</dbReference>
<dbReference type="InterPro" id="IPR023753">
    <property type="entry name" value="FAD/NAD-binding_dom"/>
</dbReference>
<gene>
    <name evidence="7" type="ORF">GCM10007320_51870</name>
</gene>
<dbReference type="InterPro" id="IPR028202">
    <property type="entry name" value="Reductase_C"/>
</dbReference>
<dbReference type="EMBL" id="BMYK01000023">
    <property type="protein sequence ID" value="GHC97231.1"/>
    <property type="molecule type" value="Genomic_DNA"/>
</dbReference>
<comment type="caution">
    <text evidence="7">The sequence shown here is derived from an EMBL/GenBank/DDBJ whole genome shotgun (WGS) entry which is preliminary data.</text>
</comment>
<dbReference type="InterPro" id="IPR036188">
    <property type="entry name" value="FAD/NAD-bd_sf"/>
</dbReference>
<name>A0ABQ3G8J3_9BURK</name>
<dbReference type="RefSeq" id="WP_189689765.1">
    <property type="nucleotide sequence ID" value="NZ_BMYK01000023.1"/>
</dbReference>